<dbReference type="InterPro" id="IPR036388">
    <property type="entry name" value="WH-like_DNA-bd_sf"/>
</dbReference>
<feature type="compositionally biased region" description="Acidic residues" evidence="8">
    <location>
        <begin position="13"/>
        <end position="24"/>
    </location>
</feature>
<dbReference type="PROSITE" id="PS50934">
    <property type="entry name" value="SWIRM"/>
    <property type="match status" value="1"/>
</dbReference>
<feature type="domain" description="SANT" evidence="11">
    <location>
        <begin position="289"/>
        <end position="340"/>
    </location>
</feature>
<feature type="compositionally biased region" description="Basic and acidic residues" evidence="8">
    <location>
        <begin position="235"/>
        <end position="269"/>
    </location>
</feature>
<evidence type="ECO:0000313" key="12">
    <source>
        <dbReference type="Proteomes" id="UP000887577"/>
    </source>
</evidence>
<organism evidence="12 13">
    <name type="scientific">Panagrolaimus superbus</name>
    <dbReference type="NCBI Taxonomy" id="310955"/>
    <lineage>
        <taxon>Eukaryota</taxon>
        <taxon>Metazoa</taxon>
        <taxon>Ecdysozoa</taxon>
        <taxon>Nematoda</taxon>
        <taxon>Chromadorea</taxon>
        <taxon>Rhabditida</taxon>
        <taxon>Tylenchina</taxon>
        <taxon>Panagrolaimomorpha</taxon>
        <taxon>Panagrolaimoidea</taxon>
        <taxon>Panagrolaimidae</taxon>
        <taxon>Panagrolaimus</taxon>
    </lineage>
</organism>
<feature type="compositionally biased region" description="Pro residues" evidence="8">
    <location>
        <begin position="688"/>
        <end position="699"/>
    </location>
</feature>
<dbReference type="Proteomes" id="UP000887577">
    <property type="component" value="Unplaced"/>
</dbReference>
<dbReference type="InterPro" id="IPR032451">
    <property type="entry name" value="SMARCC_C"/>
</dbReference>
<reference evidence="13" key="1">
    <citation type="submission" date="2022-11" db="UniProtKB">
        <authorList>
            <consortium name="WormBaseParasite"/>
        </authorList>
    </citation>
    <scope>IDENTIFICATION</scope>
</reference>
<dbReference type="AlphaFoldDB" id="A0A914Y2N9"/>
<dbReference type="FunFam" id="1.10.10.10:FF:000020">
    <property type="entry name" value="SWI/SNF complex subunit SMARCC2 isoform c"/>
    <property type="match status" value="1"/>
</dbReference>
<evidence type="ECO:0000256" key="6">
    <source>
        <dbReference type="ARBA" id="ARBA00049655"/>
    </source>
</evidence>
<feature type="compositionally biased region" description="Basic and acidic residues" evidence="8">
    <location>
        <begin position="459"/>
        <end position="480"/>
    </location>
</feature>
<dbReference type="WBParaSite" id="PSU_v2.g12048.t1">
    <property type="protein sequence ID" value="PSU_v2.g12048.t1"/>
    <property type="gene ID" value="PSU_v2.g12048"/>
</dbReference>
<sequence>MRRSGNKRRREDDDSETMDHDDEDSRSQLTPINIPKGREKDAEFSAPKGQKLVDMDEEAAAARTDKAEDNGTVIEQTNYIVIPSYASWFDYNAINVIEKKGVPEFFSALNKSKTPEVYMYIRNFMIDCYRLNPMEYLSATSCRRNLSGDVCAILRVHAFLEQWGLINWQVDPSNIPAPVGPPSTSHFMVLADTPAGITLTNPFPPAYQVHEKKPKIEAIDSSENTAKDGTTAAIKDAEKVNDENVEKTKEEANGGNEKEGSAGPKKSEFGLRTDLYAKQMASLRAKGSVPGREWTDQETLLLLEALEMFNDDWNKVSEHVGTRTQDECILWFLQLPLQDPYLEDDKSGALGPLAYQPIPFSQSGNPVMSTVAFLAAAVDPKVAASAAKAALGMLYLCYYKEYDKMKGEIPQYLINAHARNIETYAKEHNGEINAEIGLPDYSQFERDKKDGEDEAMDITESREKDGGISEENRLRERDGEVVGPENQPSDEVSNKVSEVIQKAAAAALSAAAVKAKHLSNLEEKRMRGLVAQLVETQMKKLEHKLKYFEELESMMEKEREALEYQRQQLILERQAFHLDQLRYLEMRAKSDAHNKLAAVGTLPATLPPGFEVPIPTPQAQFVATSTVSAPGSKSKSPPRTITVEPKPENLLDPSATPQVSLPNDNAAAKEAATAATPQRPPSQAATPQQPPPVVAPPQTPQQTLQPPSAAIAQPPIVQPQQPSAAQQPSGIPTSQAVMAPHQQPTVVGQQQPMFPPTSQYPGGPPPLQGHTVPQYGQHQYQQYPGHPGYQQYPGHPGYQQYPGHPGYQQYPSHQGYQQYPGPHPGQPRLPHQQPPTVGQQQQQPMYPPTSQYPGGPPPQQYPPQGGPQQF</sequence>
<dbReference type="PROSITE" id="PS50090">
    <property type="entry name" value="MYB_LIKE"/>
    <property type="match status" value="1"/>
</dbReference>
<evidence type="ECO:0000256" key="3">
    <source>
        <dbReference type="ARBA" id="ARBA00023125"/>
    </source>
</evidence>
<feature type="compositionally biased region" description="Low complexity" evidence="8">
    <location>
        <begin position="666"/>
        <end position="687"/>
    </location>
</feature>
<keyword evidence="7" id="KW-0175">Coiled coil</keyword>
<evidence type="ECO:0000259" key="10">
    <source>
        <dbReference type="PROSITE" id="PS50934"/>
    </source>
</evidence>
<keyword evidence="5" id="KW-0539">Nucleus</keyword>
<evidence type="ECO:0000256" key="2">
    <source>
        <dbReference type="ARBA" id="ARBA00023015"/>
    </source>
</evidence>
<dbReference type="Pfam" id="PF16498">
    <property type="entry name" value="SWIRM-assoc_3"/>
    <property type="match status" value="1"/>
</dbReference>
<dbReference type="FunFam" id="1.10.10.60:FF:000014">
    <property type="entry name" value="SWI/SNF complex subunit SMARCC2 isoform C"/>
    <property type="match status" value="1"/>
</dbReference>
<dbReference type="InterPro" id="IPR032448">
    <property type="entry name" value="SWIRM-assoc"/>
</dbReference>
<dbReference type="Gene3D" id="1.10.10.10">
    <property type="entry name" value="Winged helix-like DNA-binding domain superfamily/Winged helix DNA-binding domain"/>
    <property type="match status" value="1"/>
</dbReference>
<dbReference type="InterPro" id="IPR007526">
    <property type="entry name" value="SWIRM"/>
</dbReference>
<dbReference type="GO" id="GO:0016514">
    <property type="term" value="C:SWI/SNF complex"/>
    <property type="evidence" value="ECO:0007669"/>
    <property type="project" value="TreeGrafter"/>
</dbReference>
<dbReference type="PROSITE" id="PS51293">
    <property type="entry name" value="SANT"/>
    <property type="match status" value="1"/>
</dbReference>
<feature type="region of interest" description="Disordered" evidence="8">
    <location>
        <begin position="623"/>
        <end position="870"/>
    </location>
</feature>
<dbReference type="PANTHER" id="PTHR12802:SF41">
    <property type="entry name" value="BRAHMA ASSOCIATED PROTEIN 155 KDA"/>
    <property type="match status" value="1"/>
</dbReference>
<feature type="compositionally biased region" description="Polar residues" evidence="8">
    <location>
        <begin position="623"/>
        <end position="639"/>
    </location>
</feature>
<feature type="region of interest" description="Disordered" evidence="8">
    <location>
        <begin position="448"/>
        <end position="493"/>
    </location>
</feature>
<feature type="region of interest" description="Disordered" evidence="8">
    <location>
        <begin position="1"/>
        <end position="51"/>
    </location>
</feature>
<keyword evidence="12" id="KW-1185">Reference proteome</keyword>
<dbReference type="GO" id="GO:0045893">
    <property type="term" value="P:positive regulation of DNA-templated transcription"/>
    <property type="evidence" value="ECO:0007669"/>
    <property type="project" value="TreeGrafter"/>
</dbReference>
<evidence type="ECO:0000256" key="5">
    <source>
        <dbReference type="ARBA" id="ARBA00023242"/>
    </source>
</evidence>
<feature type="compositionally biased region" description="Low complexity" evidence="8">
    <location>
        <begin position="700"/>
        <end position="732"/>
    </location>
</feature>
<evidence type="ECO:0000313" key="13">
    <source>
        <dbReference type="WBParaSite" id="PSU_v2.g12048.t1"/>
    </source>
</evidence>
<dbReference type="Pfam" id="PF16495">
    <property type="entry name" value="SWIRM-assoc_1"/>
    <property type="match status" value="1"/>
</dbReference>
<dbReference type="InterPro" id="IPR001005">
    <property type="entry name" value="SANT/Myb"/>
</dbReference>
<feature type="compositionally biased region" description="Low complexity" evidence="8">
    <location>
        <begin position="830"/>
        <end position="853"/>
    </location>
</feature>
<dbReference type="GO" id="GO:0042393">
    <property type="term" value="F:histone binding"/>
    <property type="evidence" value="ECO:0007669"/>
    <property type="project" value="TreeGrafter"/>
</dbReference>
<evidence type="ECO:0000256" key="7">
    <source>
        <dbReference type="SAM" id="Coils"/>
    </source>
</evidence>
<name>A0A914Y2N9_9BILA</name>
<comment type="subcellular location">
    <subcellularLocation>
        <location evidence="1">Nucleus</location>
    </subcellularLocation>
</comment>
<evidence type="ECO:0000259" key="9">
    <source>
        <dbReference type="PROSITE" id="PS50090"/>
    </source>
</evidence>
<feature type="compositionally biased region" description="Polar residues" evidence="8">
    <location>
        <begin position="742"/>
        <end position="760"/>
    </location>
</feature>
<feature type="coiled-coil region" evidence="7">
    <location>
        <begin position="531"/>
        <end position="574"/>
    </location>
</feature>
<dbReference type="InterPro" id="IPR009057">
    <property type="entry name" value="Homeodomain-like_sf"/>
</dbReference>
<accession>A0A914Y2N9</accession>
<dbReference type="GO" id="GO:0003677">
    <property type="term" value="F:DNA binding"/>
    <property type="evidence" value="ECO:0007669"/>
    <property type="project" value="UniProtKB-KW"/>
</dbReference>
<comment type="similarity">
    <text evidence="6">Belongs to the SMARCC family.</text>
</comment>
<keyword evidence="3" id="KW-0238">DNA-binding</keyword>
<dbReference type="Gene3D" id="1.10.10.60">
    <property type="entry name" value="Homeodomain-like"/>
    <property type="match status" value="1"/>
</dbReference>
<keyword evidence="4" id="KW-0804">Transcription</keyword>
<dbReference type="InterPro" id="IPR017884">
    <property type="entry name" value="SANT_dom"/>
</dbReference>
<keyword evidence="2" id="KW-0805">Transcription regulation</keyword>
<evidence type="ECO:0000256" key="8">
    <source>
        <dbReference type="SAM" id="MobiDB-lite"/>
    </source>
</evidence>
<feature type="domain" description="Myb-like" evidence="9">
    <location>
        <begin position="286"/>
        <end position="328"/>
    </location>
</feature>
<dbReference type="PANTHER" id="PTHR12802">
    <property type="entry name" value="SWI/SNF COMPLEX-RELATED"/>
    <property type="match status" value="1"/>
</dbReference>
<feature type="domain" description="SWIRM" evidence="10">
    <location>
        <begin position="80"/>
        <end position="177"/>
    </location>
</feature>
<evidence type="ECO:0000259" key="11">
    <source>
        <dbReference type="PROSITE" id="PS51293"/>
    </source>
</evidence>
<proteinExistence type="inferred from homology"/>
<feature type="compositionally biased region" description="Low complexity" evidence="8">
    <location>
        <begin position="773"/>
        <end position="820"/>
    </location>
</feature>
<dbReference type="Pfam" id="PF00249">
    <property type="entry name" value="Myb_DNA-binding"/>
    <property type="match status" value="1"/>
</dbReference>
<evidence type="ECO:0000256" key="4">
    <source>
        <dbReference type="ARBA" id="ARBA00023163"/>
    </source>
</evidence>
<dbReference type="Pfam" id="PF04433">
    <property type="entry name" value="SWIRM"/>
    <property type="match status" value="1"/>
</dbReference>
<protein>
    <submittedName>
        <fullName evidence="13">Uncharacterized protein</fullName>
    </submittedName>
</protein>
<dbReference type="SMART" id="SM00717">
    <property type="entry name" value="SANT"/>
    <property type="match status" value="1"/>
</dbReference>
<dbReference type="SUPFAM" id="SSF46689">
    <property type="entry name" value="Homeodomain-like"/>
    <property type="match status" value="2"/>
</dbReference>
<evidence type="ECO:0000256" key="1">
    <source>
        <dbReference type="ARBA" id="ARBA00004123"/>
    </source>
</evidence>
<feature type="compositionally biased region" description="Pro residues" evidence="8">
    <location>
        <begin position="854"/>
        <end position="870"/>
    </location>
</feature>
<feature type="region of interest" description="Disordered" evidence="8">
    <location>
        <begin position="218"/>
        <end position="269"/>
    </location>
</feature>